<keyword evidence="2" id="KW-1185">Reference proteome</keyword>
<evidence type="ECO:0000313" key="2">
    <source>
        <dbReference type="Proteomes" id="UP000199647"/>
    </source>
</evidence>
<reference evidence="1 2" key="1">
    <citation type="submission" date="2016-10" db="EMBL/GenBank/DDBJ databases">
        <authorList>
            <person name="de Groot N.N."/>
        </authorList>
    </citation>
    <scope>NUCLEOTIDE SEQUENCE [LARGE SCALE GENOMIC DNA]</scope>
    <source>
        <strain evidence="1 2">A52C2</strain>
    </source>
</reference>
<sequence length="182" mass="20146">MKTRDVDILIVPGLGGSGSEHWQTRWENRLPSARRVQQRDWDAPDRKEWRDAIVEAVGQAERPVVLIAHSLGCISVTDAADHLPSGNVVGGFLVAPPDTEEARIPDSIRDFAPISREPMPFPCFLVASQSDPYCEYPRAEELARDWGAFLLDAGQSGHINSESGHGPWPEGLMVFARFMSNL</sequence>
<gene>
    <name evidence="1" type="ORF">SAMN05216548_102315</name>
</gene>
<dbReference type="AlphaFoldDB" id="A0A1H9D0Z8"/>
<name>A0A1H9D0Z8_9HYPH</name>
<accession>A0A1H9D0Z8</accession>
<dbReference type="OrthoDB" id="9804993at2"/>
<evidence type="ECO:0000313" key="1">
    <source>
        <dbReference type="EMBL" id="SEQ07135.1"/>
    </source>
</evidence>
<dbReference type="RefSeq" id="WP_092495470.1">
    <property type="nucleotide sequence ID" value="NZ_FOFG01000002.1"/>
</dbReference>
<dbReference type="Pfam" id="PF06821">
    <property type="entry name" value="Ser_hydrolase"/>
    <property type="match status" value="1"/>
</dbReference>
<dbReference type="STRING" id="1855383.SAMN05216548_102315"/>
<dbReference type="Gene3D" id="3.40.50.1820">
    <property type="entry name" value="alpha/beta hydrolase"/>
    <property type="match status" value="1"/>
</dbReference>
<dbReference type="InterPro" id="IPR010662">
    <property type="entry name" value="RBBP9/YdeN"/>
</dbReference>
<protein>
    <recommendedName>
        <fullName evidence="3">Alpha/beta hydrolase</fullName>
    </recommendedName>
</protein>
<dbReference type="Proteomes" id="UP000199647">
    <property type="component" value="Unassembled WGS sequence"/>
</dbReference>
<evidence type="ECO:0008006" key="3">
    <source>
        <dbReference type="Google" id="ProtNLM"/>
    </source>
</evidence>
<organism evidence="1 2">
    <name type="scientific">Faunimonas pinastri</name>
    <dbReference type="NCBI Taxonomy" id="1855383"/>
    <lineage>
        <taxon>Bacteria</taxon>
        <taxon>Pseudomonadati</taxon>
        <taxon>Pseudomonadota</taxon>
        <taxon>Alphaproteobacteria</taxon>
        <taxon>Hyphomicrobiales</taxon>
        <taxon>Afifellaceae</taxon>
        <taxon>Faunimonas</taxon>
    </lineage>
</organism>
<dbReference type="SUPFAM" id="SSF53474">
    <property type="entry name" value="alpha/beta-Hydrolases"/>
    <property type="match status" value="1"/>
</dbReference>
<dbReference type="EMBL" id="FOFG01000002">
    <property type="protein sequence ID" value="SEQ07135.1"/>
    <property type="molecule type" value="Genomic_DNA"/>
</dbReference>
<proteinExistence type="predicted"/>
<dbReference type="GO" id="GO:0016787">
    <property type="term" value="F:hydrolase activity"/>
    <property type="evidence" value="ECO:0007669"/>
    <property type="project" value="InterPro"/>
</dbReference>
<dbReference type="InterPro" id="IPR029058">
    <property type="entry name" value="AB_hydrolase_fold"/>
</dbReference>